<dbReference type="EMBL" id="JAPWTJ010004572">
    <property type="protein sequence ID" value="KAJ8943744.1"/>
    <property type="molecule type" value="Genomic_DNA"/>
</dbReference>
<organism evidence="1 2">
    <name type="scientific">Molorchus minor</name>
    <dbReference type="NCBI Taxonomy" id="1323400"/>
    <lineage>
        <taxon>Eukaryota</taxon>
        <taxon>Metazoa</taxon>
        <taxon>Ecdysozoa</taxon>
        <taxon>Arthropoda</taxon>
        <taxon>Hexapoda</taxon>
        <taxon>Insecta</taxon>
        <taxon>Pterygota</taxon>
        <taxon>Neoptera</taxon>
        <taxon>Endopterygota</taxon>
        <taxon>Coleoptera</taxon>
        <taxon>Polyphaga</taxon>
        <taxon>Cucujiformia</taxon>
        <taxon>Chrysomeloidea</taxon>
        <taxon>Cerambycidae</taxon>
        <taxon>Lamiinae</taxon>
        <taxon>Monochamini</taxon>
        <taxon>Molorchus</taxon>
    </lineage>
</organism>
<gene>
    <name evidence="1" type="ORF">NQ317_007925</name>
</gene>
<evidence type="ECO:0000313" key="1">
    <source>
        <dbReference type="EMBL" id="KAJ8943744.1"/>
    </source>
</evidence>
<dbReference type="Proteomes" id="UP001162164">
    <property type="component" value="Unassembled WGS sequence"/>
</dbReference>
<reference evidence="1" key="1">
    <citation type="journal article" date="2023" name="Insect Mol. Biol.">
        <title>Genome sequencing provides insights into the evolution of gene families encoding plant cell wall-degrading enzymes in longhorned beetles.</title>
        <authorList>
            <person name="Shin N.R."/>
            <person name="Okamura Y."/>
            <person name="Kirsch R."/>
            <person name="Pauchet Y."/>
        </authorList>
    </citation>
    <scope>NUCLEOTIDE SEQUENCE</scope>
    <source>
        <strain evidence="1">MMC_N1</strain>
    </source>
</reference>
<name>A0ABQ9IPP9_9CUCU</name>
<keyword evidence="2" id="KW-1185">Reference proteome</keyword>
<sequence length="187" mass="22522">MKITGSYEKYPERFLQYLRMSVEAFDVLLRKIERKIEKTEAMLACMAASICCLRFEFLFVALSSTIFRSRQIVDDNVVGDMRHSVHRKAIIETMSLSRKRRIALLLEDDLLPSSFSHSKKRQYGVHPVNRYRQEYGEFHHLYRQLRKYPERFFQYLRMSVETFDVLLKKMKRKIEKHTTNFGETNFF</sequence>
<protein>
    <submittedName>
        <fullName evidence="1">Uncharacterized protein</fullName>
    </submittedName>
</protein>
<proteinExistence type="predicted"/>
<comment type="caution">
    <text evidence="1">The sequence shown here is derived from an EMBL/GenBank/DDBJ whole genome shotgun (WGS) entry which is preliminary data.</text>
</comment>
<evidence type="ECO:0000313" key="2">
    <source>
        <dbReference type="Proteomes" id="UP001162164"/>
    </source>
</evidence>
<accession>A0ABQ9IPP9</accession>